<comment type="similarity">
    <text evidence="3">Belongs to the NEMF family.</text>
</comment>
<sequence>HLLGMRVNNVYDVDNKTYLIRLQKPDCKATLLLESGIRIHTTEFEWPKNMMPSSFAMKCRKHLKTRRLVSVNQLGIDRIVDFQFGSDEAAYHLIIELYDRGNIVLTDHEYTILNILRFRTDEADDVRFAVRERYPVDSAKAPASLPTLERLTEIISNASKGEQLKRVLNPHLPYGATLIEHCLIEAGFSGYVKIDQHMESKENVEKVLTALEKAEEYMTLTGSFSGKGYIIQKREKKPIFFFLLEKQALKKLENVRRDHEHRLEALQQAQEADKMKGELIEMNLEIVDRAIQVVRSALANQIDWTEIGAIVKEAQVQGDPVANAIKELKLQTNHITMLLRNPYVLSEEEEEKEDANLEKEETEEPKGKKKKNKNKQLKKPQENKPSLVDVDLSLSAYANAKKYYDHKRHAAKKTQKTVEAAEKAFKSAEKKTKQTLREVQTVTTIQKARKVYWFEKFLWFISSENYLIIAGRDQQQNELIVKRYLKPGDIYVHADLHGATSCVIKNPSGEPIPPRTLTEAGTMALCYSAAWDARVVTSAWWVSHNQVSKTAPTGEYLTTGSFMIRGKKNFLPPSYLMMGFSFLFKVDESCVWRHREERKIKVQDEDLETVSSSASELVSEDVELLDGGDSSNEEEKAECQEAPEDVEAVSESNRDEGIADLDQGRADTPPAPEADSEEDEGDSEVEHPESKSKVKEEEVNYPDTAIDLSHLQSQR</sequence>
<evidence type="ECO:0000256" key="3">
    <source>
        <dbReference type="ARBA" id="ARBA00008318"/>
    </source>
</evidence>
<feature type="coiled-coil region" evidence="10">
    <location>
        <begin position="411"/>
        <end position="438"/>
    </location>
</feature>
<dbReference type="GO" id="GO:0043023">
    <property type="term" value="F:ribosomal large subunit binding"/>
    <property type="evidence" value="ECO:0007669"/>
    <property type="project" value="TreeGrafter"/>
</dbReference>
<reference evidence="13" key="2">
    <citation type="submission" date="2025-08" db="UniProtKB">
        <authorList>
            <consortium name="Ensembl"/>
        </authorList>
    </citation>
    <scope>IDENTIFICATION</scope>
</reference>
<evidence type="ECO:0000256" key="6">
    <source>
        <dbReference type="ARBA" id="ARBA00023242"/>
    </source>
</evidence>
<feature type="compositionally biased region" description="Basic and acidic residues" evidence="11">
    <location>
        <begin position="652"/>
        <end position="665"/>
    </location>
</feature>
<accession>A0A8V5FIB4</accession>
<dbReference type="GO" id="GO:0000049">
    <property type="term" value="F:tRNA binding"/>
    <property type="evidence" value="ECO:0007669"/>
    <property type="project" value="TreeGrafter"/>
</dbReference>
<feature type="region of interest" description="Disordered" evidence="11">
    <location>
        <begin position="605"/>
        <end position="715"/>
    </location>
</feature>
<reference evidence="13" key="1">
    <citation type="submission" date="2020-03" db="EMBL/GenBank/DDBJ databases">
        <title>Melopsittacus undulatus (budgerigar) genome, bMelUnd1, maternal haplotype with Z.</title>
        <authorList>
            <person name="Gedman G."/>
            <person name="Mountcastle J."/>
            <person name="Haase B."/>
            <person name="Formenti G."/>
            <person name="Wright T."/>
            <person name="Apodaca J."/>
            <person name="Pelan S."/>
            <person name="Chow W."/>
            <person name="Rhie A."/>
            <person name="Howe K."/>
            <person name="Fedrigo O."/>
            <person name="Jarvis E.D."/>
        </authorList>
    </citation>
    <scope>NUCLEOTIDE SEQUENCE [LARGE SCALE GENOMIC DNA]</scope>
</reference>
<dbReference type="InterPro" id="IPR008532">
    <property type="entry name" value="NFACT_RNA-bd"/>
</dbReference>
<proteinExistence type="inferred from homology"/>
<evidence type="ECO:0000313" key="13">
    <source>
        <dbReference type="Ensembl" id="ENSMUNP00000030560.1"/>
    </source>
</evidence>
<dbReference type="Ensembl" id="ENSMUNT00000026765.1">
    <property type="protein sequence ID" value="ENSMUNP00000030560.1"/>
    <property type="gene ID" value="ENSMUNG00000006465.2"/>
</dbReference>
<evidence type="ECO:0000313" key="14">
    <source>
        <dbReference type="Proteomes" id="UP000694405"/>
    </source>
</evidence>
<dbReference type="PANTHER" id="PTHR15239">
    <property type="entry name" value="NUCLEAR EXPORT MEDIATOR FACTOR NEMF"/>
    <property type="match status" value="1"/>
</dbReference>
<keyword evidence="4" id="KW-0963">Cytoplasm</keyword>
<feature type="region of interest" description="Disordered" evidence="11">
    <location>
        <begin position="346"/>
        <end position="383"/>
    </location>
</feature>
<reference evidence="13" key="3">
    <citation type="submission" date="2025-09" db="UniProtKB">
        <authorList>
            <consortium name="Ensembl"/>
        </authorList>
    </citation>
    <scope>IDENTIFICATION</scope>
</reference>
<feature type="domain" description="NFACT RNA-binding" evidence="12">
    <location>
        <begin position="456"/>
        <end position="566"/>
    </location>
</feature>
<dbReference type="InterPro" id="IPR051608">
    <property type="entry name" value="RQC_Subunit_NEMF"/>
</dbReference>
<feature type="compositionally biased region" description="Acidic residues" evidence="11">
    <location>
        <begin position="618"/>
        <end position="632"/>
    </location>
</feature>
<dbReference type="PANTHER" id="PTHR15239:SF6">
    <property type="entry name" value="RIBOSOME QUALITY CONTROL COMPLEX SUBUNIT NEMF"/>
    <property type="match status" value="1"/>
</dbReference>
<feature type="compositionally biased region" description="Basic residues" evidence="11">
    <location>
        <begin position="367"/>
        <end position="378"/>
    </location>
</feature>
<feature type="compositionally biased region" description="Acidic residues" evidence="11">
    <location>
        <begin position="674"/>
        <end position="683"/>
    </location>
</feature>
<evidence type="ECO:0000256" key="7">
    <source>
        <dbReference type="ARBA" id="ARBA00062982"/>
    </source>
</evidence>
<comment type="subcellular location">
    <subcellularLocation>
        <location evidence="2">Cytoplasm</location>
    </subcellularLocation>
    <subcellularLocation>
        <location evidence="1">Nucleus</location>
    </subcellularLocation>
</comment>
<dbReference type="Pfam" id="PF05670">
    <property type="entry name" value="NFACT-R_1"/>
    <property type="match status" value="1"/>
</dbReference>
<evidence type="ECO:0000256" key="4">
    <source>
        <dbReference type="ARBA" id="ARBA00022490"/>
    </source>
</evidence>
<dbReference type="FunFam" id="2.30.310.10:FF:000001">
    <property type="entry name" value="Nuclear export mediator factor Nemf"/>
    <property type="match status" value="1"/>
</dbReference>
<dbReference type="GO" id="GO:0005737">
    <property type="term" value="C:cytoplasm"/>
    <property type="evidence" value="ECO:0007669"/>
    <property type="project" value="UniProtKB-SubCell"/>
</dbReference>
<keyword evidence="5 10" id="KW-0175">Coiled coil</keyword>
<evidence type="ECO:0000256" key="10">
    <source>
        <dbReference type="SAM" id="Coils"/>
    </source>
</evidence>
<feature type="compositionally biased region" description="Basic and acidic residues" evidence="11">
    <location>
        <begin position="684"/>
        <end position="698"/>
    </location>
</feature>
<evidence type="ECO:0000256" key="1">
    <source>
        <dbReference type="ARBA" id="ARBA00004123"/>
    </source>
</evidence>
<protein>
    <recommendedName>
        <fullName evidence="8">Ribosome quality control complex subunit NEMF</fullName>
    </recommendedName>
    <alternativeName>
        <fullName evidence="9">Nuclear export mediator factor</fullName>
    </alternativeName>
</protein>
<evidence type="ECO:0000256" key="9">
    <source>
        <dbReference type="ARBA" id="ARBA00076869"/>
    </source>
</evidence>
<dbReference type="GO" id="GO:0140708">
    <property type="term" value="P:CAT tailing"/>
    <property type="evidence" value="ECO:0007669"/>
    <property type="project" value="UniProtKB-ARBA"/>
</dbReference>
<comment type="subunit">
    <text evidence="7">Component of the ribosome quality control complex (RQC), composed of the E3 ubiquitin ligase LTN1, TCF25 and NEMF associated with the 60S ribosomal subunit. The complex probably also contains VCP/p97 and its ubiquitin-binding cofactors. Interacts (via its N-terminus) with XPO1.</text>
</comment>
<dbReference type="Proteomes" id="UP000694405">
    <property type="component" value="Chromosome 4"/>
</dbReference>
<dbReference type="AlphaFoldDB" id="A0A8V5FIB4"/>
<evidence type="ECO:0000256" key="8">
    <source>
        <dbReference type="ARBA" id="ARBA00071447"/>
    </source>
</evidence>
<dbReference type="GO" id="GO:0005634">
    <property type="term" value="C:nucleus"/>
    <property type="evidence" value="ECO:0007669"/>
    <property type="project" value="UniProtKB-SubCell"/>
</dbReference>
<name>A0A8V5FIB4_MELUD</name>
<evidence type="ECO:0000256" key="11">
    <source>
        <dbReference type="SAM" id="MobiDB-lite"/>
    </source>
</evidence>
<evidence type="ECO:0000256" key="2">
    <source>
        <dbReference type="ARBA" id="ARBA00004496"/>
    </source>
</evidence>
<keyword evidence="14" id="KW-1185">Reference proteome</keyword>
<dbReference type="GO" id="GO:1990112">
    <property type="term" value="C:RQC complex"/>
    <property type="evidence" value="ECO:0007669"/>
    <property type="project" value="TreeGrafter"/>
</dbReference>
<evidence type="ECO:0000259" key="12">
    <source>
        <dbReference type="Pfam" id="PF05670"/>
    </source>
</evidence>
<keyword evidence="6" id="KW-0539">Nucleus</keyword>
<dbReference type="Pfam" id="PF05833">
    <property type="entry name" value="NFACT_N"/>
    <property type="match status" value="1"/>
</dbReference>
<organism evidence="13 14">
    <name type="scientific">Melopsittacus undulatus</name>
    <name type="common">Budgerigar</name>
    <name type="synonym">Psittacus undulatus</name>
    <dbReference type="NCBI Taxonomy" id="13146"/>
    <lineage>
        <taxon>Eukaryota</taxon>
        <taxon>Metazoa</taxon>
        <taxon>Chordata</taxon>
        <taxon>Craniata</taxon>
        <taxon>Vertebrata</taxon>
        <taxon>Euteleostomi</taxon>
        <taxon>Archelosauria</taxon>
        <taxon>Archosauria</taxon>
        <taxon>Dinosauria</taxon>
        <taxon>Saurischia</taxon>
        <taxon>Theropoda</taxon>
        <taxon>Coelurosauria</taxon>
        <taxon>Aves</taxon>
        <taxon>Neognathae</taxon>
        <taxon>Neoaves</taxon>
        <taxon>Telluraves</taxon>
        <taxon>Australaves</taxon>
        <taxon>Psittaciformes</taxon>
        <taxon>Psittaculidae</taxon>
        <taxon>Melopsittacus</taxon>
    </lineage>
</organism>
<evidence type="ECO:0000256" key="5">
    <source>
        <dbReference type="ARBA" id="ARBA00023054"/>
    </source>
</evidence>
<gene>
    <name evidence="13" type="primary">LOC101879736</name>
</gene>
<dbReference type="Gene3D" id="2.30.310.10">
    <property type="entry name" value="ibrinogen binding protein from staphylococcus aureus domain"/>
    <property type="match status" value="1"/>
</dbReference>